<comment type="caution">
    <text evidence="2">The sequence shown here is derived from an EMBL/GenBank/DDBJ whole genome shotgun (WGS) entry which is preliminary data.</text>
</comment>
<name>A0AAV3UEZ9_9EURY</name>
<dbReference type="Proteomes" id="UP001501729">
    <property type="component" value="Unassembled WGS sequence"/>
</dbReference>
<feature type="transmembrane region" description="Helical" evidence="1">
    <location>
        <begin position="233"/>
        <end position="252"/>
    </location>
</feature>
<evidence type="ECO:0000256" key="1">
    <source>
        <dbReference type="SAM" id="Phobius"/>
    </source>
</evidence>
<gene>
    <name evidence="2" type="ORF">GCM10025751_14130</name>
</gene>
<proteinExistence type="predicted"/>
<feature type="transmembrane region" description="Helical" evidence="1">
    <location>
        <begin position="268"/>
        <end position="290"/>
    </location>
</feature>
<keyword evidence="1" id="KW-0812">Transmembrane</keyword>
<keyword evidence="3" id="KW-1185">Reference proteome</keyword>
<dbReference type="InterPro" id="IPR058278">
    <property type="entry name" value="DUF7972"/>
</dbReference>
<accession>A0AAV3UEZ9</accession>
<dbReference type="EMBL" id="BAABKX010000001">
    <property type="protein sequence ID" value="GAA5045759.1"/>
    <property type="molecule type" value="Genomic_DNA"/>
</dbReference>
<dbReference type="Pfam" id="PF25927">
    <property type="entry name" value="DUF7972"/>
    <property type="match status" value="1"/>
</dbReference>
<organism evidence="2 3">
    <name type="scientific">Haladaptatus pallidirubidus</name>
    <dbReference type="NCBI Taxonomy" id="1008152"/>
    <lineage>
        <taxon>Archaea</taxon>
        <taxon>Methanobacteriati</taxon>
        <taxon>Methanobacteriota</taxon>
        <taxon>Stenosarchaea group</taxon>
        <taxon>Halobacteria</taxon>
        <taxon>Halobacteriales</taxon>
        <taxon>Haladaptataceae</taxon>
        <taxon>Haladaptatus</taxon>
    </lineage>
</organism>
<dbReference type="AlphaFoldDB" id="A0AAV3UEZ9"/>
<protein>
    <submittedName>
        <fullName evidence="2">Uncharacterized protein</fullName>
    </submittedName>
</protein>
<evidence type="ECO:0000313" key="3">
    <source>
        <dbReference type="Proteomes" id="UP001501729"/>
    </source>
</evidence>
<evidence type="ECO:0000313" key="2">
    <source>
        <dbReference type="EMBL" id="GAA5045759.1"/>
    </source>
</evidence>
<feature type="transmembrane region" description="Helical" evidence="1">
    <location>
        <begin position="6"/>
        <end position="26"/>
    </location>
</feature>
<keyword evidence="1" id="KW-0472">Membrane</keyword>
<keyword evidence="1" id="KW-1133">Transmembrane helix</keyword>
<reference evidence="2 3" key="1">
    <citation type="journal article" date="2019" name="Int. J. Syst. Evol. Microbiol.">
        <title>The Global Catalogue of Microorganisms (GCM) 10K type strain sequencing project: providing services to taxonomists for standard genome sequencing and annotation.</title>
        <authorList>
            <consortium name="The Broad Institute Genomics Platform"/>
            <consortium name="The Broad Institute Genome Sequencing Center for Infectious Disease"/>
            <person name="Wu L."/>
            <person name="Ma J."/>
        </authorList>
    </citation>
    <scope>NUCLEOTIDE SEQUENCE [LARGE SCALE GENOMIC DNA]</scope>
    <source>
        <strain evidence="2 3">JCM 17504</strain>
    </source>
</reference>
<sequence>MEANRWVIAGGILFAFFLSLVILGVLDPSPLQRSIASEDPVDTVFQGFIGAIITGVTLVVTLNQLVLSQELGPVGDQRNRMKGALDFRKDAEKLLDVPTAPPEPASFMEALMNETEDRAEALADAVEESRDEELKDEIRSYVDGLSGNAEAVSERLEGTQFGTFDLLSAILNFNYSWKIFLARKIRNEHADALTDEVDEAFDDIIESLEFFGPSREHFKTLYFQWELVNLSRAMLYTAIPALVVTVAMILYYDARAVPGYTFTISNDVLVASLATTIAVVPFVILLSYILRIATVAKRTLSIGPFILRETGRSDELE</sequence>